<feature type="chain" id="PRO_5032396199" description="Lipoprotein" evidence="1">
    <location>
        <begin position="26"/>
        <end position="636"/>
    </location>
</feature>
<sequence>MKNLTKIIFSLCIFVLLQSCKPVRAMINNQFPPLSTTDQQYSSIEANFNELKDFNPHIGSSIDKDLILKYLPVEIKNEAESYADENFKIKNIELPKLSFDKQGIFSEADFTILSTKYDIEIRGKFSGVTAVSTKSDSLYLRNALSSLKIKSILFIKKPKIPRKAFAKLVTPLLKKYIENLNGQFLKKPTIVYAGWGDTYKLNFRKMFKDPSLEIIGDSTDISRFTKRSSIRIKPTGISIMVELTKEKPAMNLLPAIQTKKRTEAELTKIFQMFDQKYDQYWTSVFDPIDDRSLVVTNISKSEISNIFNDALSKPLIVKQKLTIPQISFNQKLEVKRGDIDCQNVRTNFSYPDFNGDTCNWSCMKRICIFGVCKKVEDPICASTRAACRVKRETARIAHQTARETARIAHQIENETKVASCNVWRETMDFLALGRFKGDISAEGNAAIYLKSFNFNFDLSELKLNYSGDVNASLKSNLEFKPVDLGHIFFCYTDYDKKFSSDVGINIPYSTSKISVTSTRDDNNLVLHIKPDKILYNASINPSPLHSLLLDPQFALKCPISKILNLVVIGTAAANFLEMVKLAPEQELLLLGKVNGSYGIDEMQIAFKPITFKINGERKESLIFWNAKSLQFKYLKP</sequence>
<evidence type="ECO:0000313" key="3">
    <source>
        <dbReference type="Proteomes" id="UP000548067"/>
    </source>
</evidence>
<gene>
    <name evidence="2" type="ORF">HIO71_03240</name>
</gene>
<dbReference type="AlphaFoldDB" id="A0A848N485"/>
<dbReference type="Proteomes" id="UP000548067">
    <property type="component" value="Unassembled WGS sequence"/>
</dbReference>
<protein>
    <recommendedName>
        <fullName evidence="4">Lipoprotein</fullName>
    </recommendedName>
</protein>
<organism evidence="2 3">
    <name type="scientific">Chryseobacterium aquaticum</name>
    <dbReference type="NCBI Taxonomy" id="452084"/>
    <lineage>
        <taxon>Bacteria</taxon>
        <taxon>Pseudomonadati</taxon>
        <taxon>Bacteroidota</taxon>
        <taxon>Flavobacteriia</taxon>
        <taxon>Flavobacteriales</taxon>
        <taxon>Weeksellaceae</taxon>
        <taxon>Chryseobacterium group</taxon>
        <taxon>Chryseobacterium</taxon>
    </lineage>
</organism>
<reference evidence="2 3" key="1">
    <citation type="submission" date="2020-04" db="EMBL/GenBank/DDBJ databases">
        <title>Genome analysis and antimicrobial resistance characteristics of Chryseobacterium aquaticum isolated from farmed salmonids.</title>
        <authorList>
            <person name="Saticioglu I.B."/>
            <person name="Duman M."/>
            <person name="Altun S."/>
        </authorList>
    </citation>
    <scope>NUCLEOTIDE SEQUENCE [LARGE SCALE GENOMIC DNA]</scope>
    <source>
        <strain evidence="2 3">C-174</strain>
    </source>
</reference>
<feature type="signal peptide" evidence="1">
    <location>
        <begin position="1"/>
        <end position="25"/>
    </location>
</feature>
<evidence type="ECO:0000313" key="2">
    <source>
        <dbReference type="EMBL" id="NMR33219.1"/>
    </source>
</evidence>
<dbReference type="EMBL" id="JABCJF010000001">
    <property type="protein sequence ID" value="NMR33219.1"/>
    <property type="molecule type" value="Genomic_DNA"/>
</dbReference>
<proteinExistence type="predicted"/>
<evidence type="ECO:0000256" key="1">
    <source>
        <dbReference type="SAM" id="SignalP"/>
    </source>
</evidence>
<comment type="caution">
    <text evidence="2">The sequence shown here is derived from an EMBL/GenBank/DDBJ whole genome shotgun (WGS) entry which is preliminary data.</text>
</comment>
<dbReference type="RefSeq" id="WP_169320309.1">
    <property type="nucleotide sequence ID" value="NZ_JABCJF010000001.1"/>
</dbReference>
<keyword evidence="1" id="KW-0732">Signal</keyword>
<accession>A0A848N485</accession>
<evidence type="ECO:0008006" key="4">
    <source>
        <dbReference type="Google" id="ProtNLM"/>
    </source>
</evidence>
<name>A0A848N485_9FLAO</name>
<dbReference type="PROSITE" id="PS51257">
    <property type="entry name" value="PROKAR_LIPOPROTEIN"/>
    <property type="match status" value="1"/>
</dbReference>